<evidence type="ECO:0000313" key="8">
    <source>
        <dbReference type="EMBL" id="ADE56287.1"/>
    </source>
</evidence>
<evidence type="ECO:0000259" key="7">
    <source>
        <dbReference type="PROSITE" id="PS51635"/>
    </source>
</evidence>
<name>D5ECK5_AMICL</name>
<dbReference type="PROSITE" id="PS51635">
    <property type="entry name" value="PNPLA"/>
    <property type="match status" value="1"/>
</dbReference>
<dbReference type="KEGG" id="aco:Amico_0140"/>
<dbReference type="Gene3D" id="3.40.1090.10">
    <property type="entry name" value="Cytosolic phospholipase A2 catalytic domain"/>
    <property type="match status" value="2"/>
</dbReference>
<dbReference type="CDD" id="cd07205">
    <property type="entry name" value="Pat_PNPLA6_PNPLA7_NTE1_like"/>
    <property type="match status" value="1"/>
</dbReference>
<feature type="short sequence motif" description="GXSXG" evidence="4">
    <location>
        <begin position="53"/>
        <end position="57"/>
    </location>
</feature>
<dbReference type="Pfam" id="PF01734">
    <property type="entry name" value="Patatin"/>
    <property type="match status" value="1"/>
</dbReference>
<keyword evidence="6" id="KW-0812">Transmembrane</keyword>
<evidence type="ECO:0000313" key="9">
    <source>
        <dbReference type="Proteomes" id="UP000002366"/>
    </source>
</evidence>
<proteinExistence type="predicted"/>
<keyword evidence="6" id="KW-0472">Membrane</keyword>
<evidence type="ECO:0000256" key="4">
    <source>
        <dbReference type="PROSITE-ProRule" id="PRU01161"/>
    </source>
</evidence>
<gene>
    <name evidence="8" type="ordered locus">Amico_0140</name>
</gene>
<feature type="compositionally biased region" description="Basic and acidic residues" evidence="5">
    <location>
        <begin position="1"/>
        <end position="21"/>
    </location>
</feature>
<dbReference type="InterPro" id="IPR016035">
    <property type="entry name" value="Acyl_Trfase/lysoPLipase"/>
</dbReference>
<keyword evidence="1 4" id="KW-0378">Hydrolase</keyword>
<keyword evidence="3 4" id="KW-0443">Lipid metabolism</keyword>
<dbReference type="SUPFAM" id="SSF52151">
    <property type="entry name" value="FabD/lysophospholipase-like"/>
    <property type="match status" value="1"/>
</dbReference>
<feature type="transmembrane region" description="Helical" evidence="6">
    <location>
        <begin position="48"/>
        <end position="67"/>
    </location>
</feature>
<evidence type="ECO:0000256" key="5">
    <source>
        <dbReference type="SAM" id="MobiDB-lite"/>
    </source>
</evidence>
<sequence>MEKTNNMEKKHENIQEKEKNRTSPWGRRRSWRCSYRGVKSNRRVQHPISYIAGTSIGAIISAFYAFGKNWEEMAILLKGLNWLDISRISLSQFGLLSNKKLGKLITDNLGDVTFDEACIPLAMIATDITSGEKVALKNGNVAAAVMASSCIPGIFIPVEIDNRLLVDGELVENVPITPLKDMGANFIISVDLFGKLKQKKPENIIEVLFKSFHIALETATKLQTEESDILIRPDLSPFNTFDISKAENIIEIGYLEAKRMLGENKVVH</sequence>
<protein>
    <submittedName>
        <fullName evidence="8">Patatin</fullName>
    </submittedName>
</protein>
<dbReference type="InterPro" id="IPR002641">
    <property type="entry name" value="PNPLA_dom"/>
</dbReference>
<evidence type="ECO:0000256" key="2">
    <source>
        <dbReference type="ARBA" id="ARBA00022963"/>
    </source>
</evidence>
<dbReference type="EMBL" id="CP001997">
    <property type="protein sequence ID" value="ADE56287.1"/>
    <property type="molecule type" value="Genomic_DNA"/>
</dbReference>
<feature type="active site" description="Proton acceptor" evidence="4">
    <location>
        <position position="167"/>
    </location>
</feature>
<keyword evidence="9" id="KW-1185">Reference proteome</keyword>
<dbReference type="eggNOG" id="COG1752">
    <property type="taxonomic scope" value="Bacteria"/>
</dbReference>
<accession>D5ECK5</accession>
<dbReference type="PANTHER" id="PTHR14226:SF29">
    <property type="entry name" value="NEUROPATHY TARGET ESTERASE SWS"/>
    <property type="match status" value="1"/>
</dbReference>
<dbReference type="AlphaFoldDB" id="D5ECK5"/>
<dbReference type="STRING" id="572547.Amico_0140"/>
<feature type="active site" description="Nucleophile" evidence="4">
    <location>
        <position position="55"/>
    </location>
</feature>
<keyword evidence="6" id="KW-1133">Transmembrane helix</keyword>
<dbReference type="HOGENOM" id="CLU_047251_0_1_0"/>
<dbReference type="GO" id="GO:0016042">
    <property type="term" value="P:lipid catabolic process"/>
    <property type="evidence" value="ECO:0007669"/>
    <property type="project" value="UniProtKB-UniRule"/>
</dbReference>
<dbReference type="PANTHER" id="PTHR14226">
    <property type="entry name" value="NEUROPATHY TARGET ESTERASE/SWISS CHEESE D.MELANOGASTER"/>
    <property type="match status" value="1"/>
</dbReference>
<feature type="domain" description="PNPLA" evidence="7">
    <location>
        <begin position="1"/>
        <end position="180"/>
    </location>
</feature>
<keyword evidence="2 4" id="KW-0442">Lipid degradation</keyword>
<evidence type="ECO:0000256" key="1">
    <source>
        <dbReference type="ARBA" id="ARBA00022801"/>
    </source>
</evidence>
<organism evidence="8 9">
    <name type="scientific">Aminobacterium colombiense (strain DSM 12261 / ALA-1)</name>
    <dbReference type="NCBI Taxonomy" id="572547"/>
    <lineage>
        <taxon>Bacteria</taxon>
        <taxon>Thermotogati</taxon>
        <taxon>Synergistota</taxon>
        <taxon>Synergistia</taxon>
        <taxon>Synergistales</taxon>
        <taxon>Aminobacteriaceae</taxon>
        <taxon>Aminobacterium</taxon>
    </lineage>
</organism>
<dbReference type="Proteomes" id="UP000002366">
    <property type="component" value="Chromosome"/>
</dbReference>
<evidence type="ECO:0000256" key="3">
    <source>
        <dbReference type="ARBA" id="ARBA00023098"/>
    </source>
</evidence>
<evidence type="ECO:0000256" key="6">
    <source>
        <dbReference type="SAM" id="Phobius"/>
    </source>
</evidence>
<dbReference type="InterPro" id="IPR050301">
    <property type="entry name" value="NTE"/>
</dbReference>
<feature type="region of interest" description="Disordered" evidence="5">
    <location>
        <begin position="1"/>
        <end position="25"/>
    </location>
</feature>
<comment type="caution">
    <text evidence="4">Lacks conserved residue(s) required for the propagation of feature annotation.</text>
</comment>
<dbReference type="GO" id="GO:0016787">
    <property type="term" value="F:hydrolase activity"/>
    <property type="evidence" value="ECO:0007669"/>
    <property type="project" value="UniProtKB-UniRule"/>
</dbReference>
<reference evidence="8 9" key="1">
    <citation type="journal article" date="2010" name="Stand. Genomic Sci.">
        <title>Complete genome sequence of Aminobacterium colombiense type strain (ALA-1).</title>
        <authorList>
            <person name="Chertkov O."/>
            <person name="Sikorski J."/>
            <person name="Brambilla E."/>
            <person name="Lapidus A."/>
            <person name="Copeland A."/>
            <person name="Glavina Del Rio T."/>
            <person name="Nolan M."/>
            <person name="Lucas S."/>
            <person name="Tice H."/>
            <person name="Cheng J.F."/>
            <person name="Han C."/>
            <person name="Detter J.C."/>
            <person name="Bruce D."/>
            <person name="Tapia R."/>
            <person name="Goodwin L."/>
            <person name="Pitluck S."/>
            <person name="Liolios K."/>
            <person name="Ivanova N."/>
            <person name="Mavromatis K."/>
            <person name="Ovchinnikova G."/>
            <person name="Pati A."/>
            <person name="Chen A."/>
            <person name="Palaniappan K."/>
            <person name="Land M."/>
            <person name="Hauser L."/>
            <person name="Chang Y.J."/>
            <person name="Jeffries C.D."/>
            <person name="Spring S."/>
            <person name="Rohde M."/>
            <person name="Goker M."/>
            <person name="Bristow J."/>
            <person name="Eisen J.A."/>
            <person name="Markowitz V."/>
            <person name="Hugenholtz P."/>
            <person name="Kyrpides N.C."/>
            <person name="Klenk H.P."/>
        </authorList>
    </citation>
    <scope>NUCLEOTIDE SEQUENCE [LARGE SCALE GENOMIC DNA]</scope>
    <source>
        <strain evidence="9">DSM 12261 / ALA-1</strain>
    </source>
</reference>